<evidence type="ECO:0000259" key="3">
    <source>
        <dbReference type="PROSITE" id="PS51186"/>
    </source>
</evidence>
<dbReference type="PANTHER" id="PTHR43877">
    <property type="entry name" value="AMINOALKYLPHOSPHONATE N-ACETYLTRANSFERASE-RELATED-RELATED"/>
    <property type="match status" value="1"/>
</dbReference>
<dbReference type="GO" id="GO:0016747">
    <property type="term" value="F:acyltransferase activity, transferring groups other than amino-acyl groups"/>
    <property type="evidence" value="ECO:0007669"/>
    <property type="project" value="InterPro"/>
</dbReference>
<sequence length="159" mass="17456">MPHGVWTIDDMSVETAVTIEEFGEATVELAYPVMKELRPHLTGSADFAARVRLQRAEGYRLVGSFDATGAVVSAAGFRLGRTLAWGPFLYIDDLCTLPAARGQGHARALLAWIDDEARRLGCHQVHLDSGTHRHAAHRRYLSSGFVIEALHFSKKTAGE</sequence>
<name>A0A4R2JIP7_9PSEU</name>
<evidence type="ECO:0000313" key="5">
    <source>
        <dbReference type="Proteomes" id="UP000295680"/>
    </source>
</evidence>
<organism evidence="4 5">
    <name type="scientific">Actinocrispum wychmicini</name>
    <dbReference type="NCBI Taxonomy" id="1213861"/>
    <lineage>
        <taxon>Bacteria</taxon>
        <taxon>Bacillati</taxon>
        <taxon>Actinomycetota</taxon>
        <taxon>Actinomycetes</taxon>
        <taxon>Pseudonocardiales</taxon>
        <taxon>Pseudonocardiaceae</taxon>
        <taxon>Actinocrispum</taxon>
    </lineage>
</organism>
<dbReference type="InterPro" id="IPR000182">
    <property type="entry name" value="GNAT_dom"/>
</dbReference>
<keyword evidence="1 4" id="KW-0808">Transferase</keyword>
<dbReference type="EMBL" id="SLWS01000005">
    <property type="protein sequence ID" value="TCO58637.1"/>
    <property type="molecule type" value="Genomic_DNA"/>
</dbReference>
<dbReference type="InterPro" id="IPR016181">
    <property type="entry name" value="Acyl_CoA_acyltransferase"/>
</dbReference>
<reference evidence="4 5" key="1">
    <citation type="submission" date="2019-03" db="EMBL/GenBank/DDBJ databases">
        <title>Genomic Encyclopedia of Type Strains, Phase IV (KMG-IV): sequencing the most valuable type-strain genomes for metagenomic binning, comparative biology and taxonomic classification.</title>
        <authorList>
            <person name="Goeker M."/>
        </authorList>
    </citation>
    <scope>NUCLEOTIDE SEQUENCE [LARGE SCALE GENOMIC DNA]</scope>
    <source>
        <strain evidence="4 5">DSM 45934</strain>
    </source>
</reference>
<gene>
    <name evidence="4" type="ORF">EV192_105708</name>
</gene>
<dbReference type="Proteomes" id="UP000295680">
    <property type="component" value="Unassembled WGS sequence"/>
</dbReference>
<dbReference type="PANTHER" id="PTHR43877:SF2">
    <property type="entry name" value="AMINOALKYLPHOSPHONATE N-ACETYLTRANSFERASE-RELATED"/>
    <property type="match status" value="1"/>
</dbReference>
<feature type="domain" description="N-acetyltransferase" evidence="3">
    <location>
        <begin position="17"/>
        <end position="159"/>
    </location>
</feature>
<keyword evidence="5" id="KW-1185">Reference proteome</keyword>
<protein>
    <submittedName>
        <fullName evidence="4">Acetyltransferase (GNAT) family protein</fullName>
    </submittedName>
</protein>
<dbReference type="AlphaFoldDB" id="A0A4R2JIP7"/>
<dbReference type="Pfam" id="PF00583">
    <property type="entry name" value="Acetyltransf_1"/>
    <property type="match status" value="1"/>
</dbReference>
<dbReference type="CDD" id="cd04301">
    <property type="entry name" value="NAT_SF"/>
    <property type="match status" value="1"/>
</dbReference>
<evidence type="ECO:0000256" key="2">
    <source>
        <dbReference type="ARBA" id="ARBA00023315"/>
    </source>
</evidence>
<proteinExistence type="predicted"/>
<accession>A0A4R2JIP7</accession>
<dbReference type="PROSITE" id="PS51186">
    <property type="entry name" value="GNAT"/>
    <property type="match status" value="1"/>
</dbReference>
<comment type="caution">
    <text evidence="4">The sequence shown here is derived from an EMBL/GenBank/DDBJ whole genome shotgun (WGS) entry which is preliminary data.</text>
</comment>
<evidence type="ECO:0000256" key="1">
    <source>
        <dbReference type="ARBA" id="ARBA00022679"/>
    </source>
</evidence>
<evidence type="ECO:0000313" key="4">
    <source>
        <dbReference type="EMBL" id="TCO58637.1"/>
    </source>
</evidence>
<keyword evidence="2" id="KW-0012">Acyltransferase</keyword>
<dbReference type="SUPFAM" id="SSF55729">
    <property type="entry name" value="Acyl-CoA N-acyltransferases (Nat)"/>
    <property type="match status" value="1"/>
</dbReference>
<dbReference type="Gene3D" id="3.40.630.30">
    <property type="match status" value="1"/>
</dbReference>
<dbReference type="InterPro" id="IPR050832">
    <property type="entry name" value="Bact_Acetyltransf"/>
</dbReference>